<dbReference type="NCBIfam" id="NF004015">
    <property type="entry name" value="PRK05477.1-5"/>
    <property type="match status" value="1"/>
</dbReference>
<dbReference type="GO" id="GO:0006412">
    <property type="term" value="P:translation"/>
    <property type="evidence" value="ECO:0007669"/>
    <property type="project" value="UniProtKB-UniRule"/>
</dbReference>
<dbReference type="NCBIfam" id="NF004012">
    <property type="entry name" value="PRK05477.1-2"/>
    <property type="match status" value="1"/>
</dbReference>
<dbReference type="Proteomes" id="UP000231203">
    <property type="component" value="Unassembled WGS sequence"/>
</dbReference>
<keyword evidence="6 11" id="KW-0067">ATP-binding</keyword>
<evidence type="ECO:0000256" key="5">
    <source>
        <dbReference type="ARBA" id="ARBA00022741"/>
    </source>
</evidence>
<keyword evidence="7 11" id="KW-0648">Protein biosynthesis</keyword>
<evidence type="ECO:0000256" key="4">
    <source>
        <dbReference type="ARBA" id="ARBA00022598"/>
    </source>
</evidence>
<dbReference type="HAMAP" id="MF_00121">
    <property type="entry name" value="GatB"/>
    <property type="match status" value="1"/>
</dbReference>
<organism evidence="13 14">
    <name type="scientific">Desulfobacter postgatei</name>
    <dbReference type="NCBI Taxonomy" id="2293"/>
    <lineage>
        <taxon>Bacteria</taxon>
        <taxon>Pseudomonadati</taxon>
        <taxon>Thermodesulfobacteriota</taxon>
        <taxon>Desulfobacteria</taxon>
        <taxon>Desulfobacterales</taxon>
        <taxon>Desulfobacteraceae</taxon>
        <taxon>Desulfobacter</taxon>
    </lineage>
</organism>
<evidence type="ECO:0000256" key="3">
    <source>
        <dbReference type="ARBA" id="ARBA00016923"/>
    </source>
</evidence>
<evidence type="ECO:0000256" key="7">
    <source>
        <dbReference type="ARBA" id="ARBA00022917"/>
    </source>
</evidence>
<accession>A0A2G6MRZ8</accession>
<comment type="catalytic activity">
    <reaction evidence="10 11">
        <text>L-glutamyl-tRNA(Gln) + L-glutamine + ATP + H2O = L-glutaminyl-tRNA(Gln) + L-glutamate + ADP + phosphate + H(+)</text>
        <dbReference type="Rhea" id="RHEA:17521"/>
        <dbReference type="Rhea" id="RHEA-COMP:9681"/>
        <dbReference type="Rhea" id="RHEA-COMP:9684"/>
        <dbReference type="ChEBI" id="CHEBI:15377"/>
        <dbReference type="ChEBI" id="CHEBI:15378"/>
        <dbReference type="ChEBI" id="CHEBI:29985"/>
        <dbReference type="ChEBI" id="CHEBI:30616"/>
        <dbReference type="ChEBI" id="CHEBI:43474"/>
        <dbReference type="ChEBI" id="CHEBI:58359"/>
        <dbReference type="ChEBI" id="CHEBI:78520"/>
        <dbReference type="ChEBI" id="CHEBI:78521"/>
        <dbReference type="ChEBI" id="CHEBI:456216"/>
    </reaction>
</comment>
<evidence type="ECO:0000256" key="9">
    <source>
        <dbReference type="ARBA" id="ARBA00047380"/>
    </source>
</evidence>
<dbReference type="Gene3D" id="1.10.150.380">
    <property type="entry name" value="GatB domain, N-terminal subdomain"/>
    <property type="match status" value="1"/>
</dbReference>
<dbReference type="SMART" id="SM00845">
    <property type="entry name" value="GatB_Yqey"/>
    <property type="match status" value="1"/>
</dbReference>
<sequence>MAFEPVIGLEVHAQLKTETKIFCNCSTAFGKSPNANTCPVCTGMPGVLPVLNKQAVTFAIKAGLATNCTINRESRFDRKNYFYPDLPKGYQISQFAMPIAEHGFLDIDADETEKRIGITRIHMEEDAGKLIHDPVLGKSLVDLNRTGVPLIEIVSEPDLRSAAQAGAYLRKLHAILKYIDVCDGNMEQGSFRCDANISLRPVGQKAFGIRTELKNLNSFKNVEKAILYEIQRQTYVLEEGKQVIQETRLWDPSKNRTASMRGKEEAHDYRYFPDPDLVPLIVDDAWIQEVRSQMPELPDEKKQRFIQEYSLSEYDAGVLTASLDMANFFEQTIKPLKNIKQAANWTMTTLMGMLNTRGIEINESPLSAQVFSKLLGLLESSRINANAAKIVFEEMVDTGKDPESIVKEKGLEQVSDQGELETMVDEIIKENPKEVQAYREGKTKLFSFFMGQVMKKTRGKADPKVVTPMLKSKL</sequence>
<dbReference type="GO" id="GO:0005524">
    <property type="term" value="F:ATP binding"/>
    <property type="evidence" value="ECO:0007669"/>
    <property type="project" value="UniProtKB-KW"/>
</dbReference>
<dbReference type="InterPro" id="IPR017958">
    <property type="entry name" value="Gln-tRNA_amidoTrfase_suB_CS"/>
</dbReference>
<protein>
    <recommendedName>
        <fullName evidence="3 11">Aspartyl/glutamyl-tRNA(Asn/Gln) amidotransferase subunit B</fullName>
        <shortName evidence="11">Asp/Glu-ADT subunit B</shortName>
        <ecNumber evidence="11">6.3.5.-</ecNumber>
    </recommendedName>
</protein>
<comment type="catalytic activity">
    <reaction evidence="9 11">
        <text>L-aspartyl-tRNA(Asn) + L-glutamine + ATP + H2O = L-asparaginyl-tRNA(Asn) + L-glutamate + ADP + phosphate + 2 H(+)</text>
        <dbReference type="Rhea" id="RHEA:14513"/>
        <dbReference type="Rhea" id="RHEA-COMP:9674"/>
        <dbReference type="Rhea" id="RHEA-COMP:9677"/>
        <dbReference type="ChEBI" id="CHEBI:15377"/>
        <dbReference type="ChEBI" id="CHEBI:15378"/>
        <dbReference type="ChEBI" id="CHEBI:29985"/>
        <dbReference type="ChEBI" id="CHEBI:30616"/>
        <dbReference type="ChEBI" id="CHEBI:43474"/>
        <dbReference type="ChEBI" id="CHEBI:58359"/>
        <dbReference type="ChEBI" id="CHEBI:78515"/>
        <dbReference type="ChEBI" id="CHEBI:78516"/>
        <dbReference type="ChEBI" id="CHEBI:456216"/>
    </reaction>
</comment>
<dbReference type="NCBIfam" id="TIGR00133">
    <property type="entry name" value="gatB"/>
    <property type="match status" value="1"/>
</dbReference>
<evidence type="ECO:0000259" key="12">
    <source>
        <dbReference type="SMART" id="SM00845"/>
    </source>
</evidence>
<dbReference type="InterPro" id="IPR042114">
    <property type="entry name" value="GatB_C_1"/>
</dbReference>
<evidence type="ECO:0000256" key="11">
    <source>
        <dbReference type="HAMAP-Rule" id="MF_00121"/>
    </source>
</evidence>
<keyword evidence="4 11" id="KW-0436">Ligase</keyword>
<name>A0A2G6MRZ8_9BACT</name>
<comment type="similarity">
    <text evidence="1 11">Belongs to the GatB/GatE family. GatB subfamily.</text>
</comment>
<feature type="domain" description="Asn/Gln amidotransferase" evidence="12">
    <location>
        <begin position="327"/>
        <end position="474"/>
    </location>
</feature>
<dbReference type="Pfam" id="PF02934">
    <property type="entry name" value="GatB_N"/>
    <property type="match status" value="1"/>
</dbReference>
<dbReference type="PROSITE" id="PS01234">
    <property type="entry name" value="GATB"/>
    <property type="match status" value="1"/>
</dbReference>
<dbReference type="PANTHER" id="PTHR11659:SF0">
    <property type="entry name" value="GLUTAMYL-TRNA(GLN) AMIDOTRANSFERASE SUBUNIT B, MITOCHONDRIAL"/>
    <property type="match status" value="1"/>
</dbReference>
<comment type="function">
    <text evidence="8 11">Allows the formation of correctly charged Asn-tRNA(Asn) or Gln-tRNA(Gln) through the transamidation of misacylated Asp-tRNA(Asn) or Glu-tRNA(Gln) in organisms which lack either or both of asparaginyl-tRNA or glutaminyl-tRNA synthetases. The reaction takes place in the presence of glutamine and ATP through an activated phospho-Asp-tRNA(Asn) or phospho-Glu-tRNA(Gln).</text>
</comment>
<evidence type="ECO:0000256" key="6">
    <source>
        <dbReference type="ARBA" id="ARBA00022840"/>
    </source>
</evidence>
<dbReference type="GO" id="GO:0016740">
    <property type="term" value="F:transferase activity"/>
    <property type="evidence" value="ECO:0007669"/>
    <property type="project" value="UniProtKB-KW"/>
</dbReference>
<dbReference type="InterPro" id="IPR018027">
    <property type="entry name" value="Asn/Gln_amidotransferase"/>
</dbReference>
<dbReference type="Pfam" id="PF02637">
    <property type="entry name" value="GatB_Yqey"/>
    <property type="match status" value="1"/>
</dbReference>
<comment type="caution">
    <text evidence="13">The sequence shown here is derived from an EMBL/GenBank/DDBJ whole genome shotgun (WGS) entry which is preliminary data.</text>
</comment>
<dbReference type="PANTHER" id="PTHR11659">
    <property type="entry name" value="GLUTAMYL-TRNA GLN AMIDOTRANSFERASE SUBUNIT B MITOCHONDRIAL AND PROKARYOTIC PET112-RELATED"/>
    <property type="match status" value="1"/>
</dbReference>
<dbReference type="InterPro" id="IPR014746">
    <property type="entry name" value="Gln_synth/guanido_kin_cat_dom"/>
</dbReference>
<dbReference type="InterPro" id="IPR023168">
    <property type="entry name" value="GatB_Yqey_C_2"/>
</dbReference>
<dbReference type="InterPro" id="IPR017959">
    <property type="entry name" value="Asn/Gln-tRNA_amidoTrfase_suB/E"/>
</dbReference>
<dbReference type="Gene3D" id="1.10.10.410">
    <property type="match status" value="1"/>
</dbReference>
<dbReference type="SUPFAM" id="SSF89095">
    <property type="entry name" value="GatB/YqeY motif"/>
    <property type="match status" value="1"/>
</dbReference>
<proteinExistence type="inferred from homology"/>
<gene>
    <name evidence="11" type="primary">gatB</name>
    <name evidence="13" type="ORF">CSA25_03360</name>
</gene>
<evidence type="ECO:0000256" key="10">
    <source>
        <dbReference type="ARBA" id="ARBA00047913"/>
    </source>
</evidence>
<dbReference type="EC" id="6.3.5.-" evidence="11"/>
<evidence type="ECO:0000256" key="1">
    <source>
        <dbReference type="ARBA" id="ARBA00005306"/>
    </source>
</evidence>
<dbReference type="FunFam" id="1.10.10.410:FF:000001">
    <property type="entry name" value="Aspartyl/glutamyl-tRNA(Asn/Gln) amidotransferase subunit B"/>
    <property type="match status" value="1"/>
</dbReference>
<dbReference type="NCBIfam" id="NF004014">
    <property type="entry name" value="PRK05477.1-4"/>
    <property type="match status" value="1"/>
</dbReference>
<dbReference type="AlphaFoldDB" id="A0A2G6MRZ8"/>
<reference evidence="13 14" key="1">
    <citation type="submission" date="2017-10" db="EMBL/GenBank/DDBJ databases">
        <title>Novel microbial diversity and functional potential in the marine mammal oral microbiome.</title>
        <authorList>
            <person name="Dudek N.K."/>
            <person name="Sun C.L."/>
            <person name="Burstein D."/>
            <person name="Kantor R.S."/>
            <person name="Aliaga Goltsman D.S."/>
            <person name="Bik E.M."/>
            <person name="Thomas B.C."/>
            <person name="Banfield J.F."/>
            <person name="Relman D.A."/>
        </authorList>
    </citation>
    <scope>NUCLEOTIDE SEQUENCE [LARGE SCALE GENOMIC DNA]</scope>
    <source>
        <strain evidence="13">DOLJORAL78_47_202</strain>
    </source>
</reference>
<dbReference type="GO" id="GO:0050566">
    <property type="term" value="F:asparaginyl-tRNA synthase (glutamine-hydrolyzing) activity"/>
    <property type="evidence" value="ECO:0007669"/>
    <property type="project" value="RHEA"/>
</dbReference>
<dbReference type="GO" id="GO:0050567">
    <property type="term" value="F:glutaminyl-tRNA synthase (glutamine-hydrolyzing) activity"/>
    <property type="evidence" value="ECO:0007669"/>
    <property type="project" value="UniProtKB-UniRule"/>
</dbReference>
<evidence type="ECO:0000256" key="8">
    <source>
        <dbReference type="ARBA" id="ARBA00024799"/>
    </source>
</evidence>
<keyword evidence="5 11" id="KW-0547">Nucleotide-binding</keyword>
<dbReference type="FunFam" id="1.10.150.380:FF:000001">
    <property type="entry name" value="Aspartyl/glutamyl-tRNA(Asn/Gln) amidotransferase subunit B"/>
    <property type="match status" value="1"/>
</dbReference>
<dbReference type="InterPro" id="IPR004413">
    <property type="entry name" value="GatB"/>
</dbReference>
<evidence type="ECO:0000313" key="13">
    <source>
        <dbReference type="EMBL" id="PIE62795.1"/>
    </source>
</evidence>
<dbReference type="GO" id="GO:0070681">
    <property type="term" value="P:glutaminyl-tRNAGln biosynthesis via transamidation"/>
    <property type="evidence" value="ECO:0007669"/>
    <property type="project" value="TreeGrafter"/>
</dbReference>
<evidence type="ECO:0000256" key="2">
    <source>
        <dbReference type="ARBA" id="ARBA00011123"/>
    </source>
</evidence>
<dbReference type="EMBL" id="PDTI01000029">
    <property type="protein sequence ID" value="PIE62795.1"/>
    <property type="molecule type" value="Genomic_DNA"/>
</dbReference>
<comment type="subunit">
    <text evidence="2 11">Heterotrimer of A, B and C subunits.</text>
</comment>
<keyword evidence="13" id="KW-0808">Transferase</keyword>
<dbReference type="InterPro" id="IPR003789">
    <property type="entry name" value="Asn/Gln_tRNA_amidoTrase-B-like"/>
</dbReference>
<evidence type="ECO:0000313" key="14">
    <source>
        <dbReference type="Proteomes" id="UP000231203"/>
    </source>
</evidence>
<dbReference type="SUPFAM" id="SSF55931">
    <property type="entry name" value="Glutamine synthetase/guanido kinase"/>
    <property type="match status" value="1"/>
</dbReference>
<dbReference type="InterPro" id="IPR006075">
    <property type="entry name" value="Asn/Gln-tRNA_Trfase_suB/E_cat"/>
</dbReference>